<protein>
    <submittedName>
        <fullName evidence="2">Uncharacterized protein</fullName>
    </submittedName>
</protein>
<keyword evidence="1" id="KW-1133">Transmembrane helix</keyword>
<comment type="caution">
    <text evidence="2">The sequence shown here is derived from an EMBL/GenBank/DDBJ whole genome shotgun (WGS) entry which is preliminary data.</text>
</comment>
<dbReference type="Proteomes" id="UP001596011">
    <property type="component" value="Unassembled WGS sequence"/>
</dbReference>
<dbReference type="EMBL" id="JBHSFI010000004">
    <property type="protein sequence ID" value="MFC4629416.1"/>
    <property type="molecule type" value="Genomic_DNA"/>
</dbReference>
<proteinExistence type="predicted"/>
<keyword evidence="1" id="KW-0812">Transmembrane</keyword>
<evidence type="ECO:0000256" key="1">
    <source>
        <dbReference type="SAM" id="Phobius"/>
    </source>
</evidence>
<dbReference type="RefSeq" id="WP_377136426.1">
    <property type="nucleotide sequence ID" value="NZ_JBHSFI010000004.1"/>
</dbReference>
<keyword evidence="3" id="KW-1185">Reference proteome</keyword>
<keyword evidence="1" id="KW-0472">Membrane</keyword>
<accession>A0ABV9HJW6</accession>
<name>A0ABV9HJW6_9MICO</name>
<gene>
    <name evidence="2" type="ORF">ACFO6V_14320</name>
</gene>
<organism evidence="2 3">
    <name type="scientific">Promicromonospora alba</name>
    <dbReference type="NCBI Taxonomy" id="1616110"/>
    <lineage>
        <taxon>Bacteria</taxon>
        <taxon>Bacillati</taxon>
        <taxon>Actinomycetota</taxon>
        <taxon>Actinomycetes</taxon>
        <taxon>Micrococcales</taxon>
        <taxon>Promicromonosporaceae</taxon>
        <taxon>Promicromonospora</taxon>
    </lineage>
</organism>
<evidence type="ECO:0000313" key="3">
    <source>
        <dbReference type="Proteomes" id="UP001596011"/>
    </source>
</evidence>
<evidence type="ECO:0000313" key="2">
    <source>
        <dbReference type="EMBL" id="MFC4629416.1"/>
    </source>
</evidence>
<feature type="transmembrane region" description="Helical" evidence="1">
    <location>
        <begin position="81"/>
        <end position="102"/>
    </location>
</feature>
<reference evidence="3" key="1">
    <citation type="journal article" date="2019" name="Int. J. Syst. Evol. Microbiol.">
        <title>The Global Catalogue of Microorganisms (GCM) 10K type strain sequencing project: providing services to taxonomists for standard genome sequencing and annotation.</title>
        <authorList>
            <consortium name="The Broad Institute Genomics Platform"/>
            <consortium name="The Broad Institute Genome Sequencing Center for Infectious Disease"/>
            <person name="Wu L."/>
            <person name="Ma J."/>
        </authorList>
    </citation>
    <scope>NUCLEOTIDE SEQUENCE [LARGE SCALE GENOMIC DNA]</scope>
    <source>
        <strain evidence="3">CCUG 42722</strain>
    </source>
</reference>
<sequence>MRERNMVFFGWGSKSKTAPLDAGRALVLRYSYFHLFWLLRVSWGLKYSLATATEAGWATRPLSDEEAMQLDAPNKLTLNLWWRWGLVLWAAVALVAIVIGNLTR</sequence>